<keyword evidence="5 6" id="KW-0472">Membrane</keyword>
<comment type="subcellular location">
    <subcellularLocation>
        <location evidence="1">Membrane</location>
        <topology evidence="1">Multi-pass membrane protein</topology>
    </subcellularLocation>
</comment>
<dbReference type="PIRSF" id="PIRSF005859">
    <property type="entry name" value="PBR"/>
    <property type="match status" value="1"/>
</dbReference>
<dbReference type="FunFam" id="1.20.1260.100:FF:000001">
    <property type="entry name" value="translocator protein 2"/>
    <property type="match status" value="1"/>
</dbReference>
<evidence type="ECO:0000313" key="8">
    <source>
        <dbReference type="Proteomes" id="UP000274515"/>
    </source>
</evidence>
<organism evidence="7 8">
    <name type="scientific">Saccharopolyspora rhizosphaerae</name>
    <dbReference type="NCBI Taxonomy" id="2492662"/>
    <lineage>
        <taxon>Bacteria</taxon>
        <taxon>Bacillati</taxon>
        <taxon>Actinomycetota</taxon>
        <taxon>Actinomycetes</taxon>
        <taxon>Pseudonocardiales</taxon>
        <taxon>Pseudonocardiaceae</taxon>
        <taxon>Saccharopolyspora</taxon>
    </lineage>
</organism>
<keyword evidence="3 6" id="KW-0812">Transmembrane</keyword>
<accession>A0A426JZV5</accession>
<dbReference type="AlphaFoldDB" id="A0A426JZV5"/>
<feature type="transmembrane region" description="Helical" evidence="6">
    <location>
        <begin position="130"/>
        <end position="153"/>
    </location>
</feature>
<dbReference type="PANTHER" id="PTHR10057:SF0">
    <property type="entry name" value="TRANSLOCATOR PROTEIN"/>
    <property type="match status" value="1"/>
</dbReference>
<dbReference type="PANTHER" id="PTHR10057">
    <property type="entry name" value="PERIPHERAL-TYPE BENZODIAZEPINE RECEPTOR"/>
    <property type="match status" value="1"/>
</dbReference>
<dbReference type="EMBL" id="RSAA01000006">
    <property type="protein sequence ID" value="RRO18785.1"/>
    <property type="molecule type" value="Genomic_DNA"/>
</dbReference>
<dbReference type="GO" id="GO:0033013">
    <property type="term" value="P:tetrapyrrole metabolic process"/>
    <property type="evidence" value="ECO:0007669"/>
    <property type="project" value="UniProtKB-ARBA"/>
</dbReference>
<dbReference type="Proteomes" id="UP000274515">
    <property type="component" value="Unassembled WGS sequence"/>
</dbReference>
<sequence>MVSAVVFVLVVAAVAVAGSIAGSSSGDQYASIVRPAWAPPPWLFGPVWTVLYAAIAVAGWRVYWIAGAGSLRAVRPEMLVYAIGLVLNALWTPLFFAAQARTAALVDIVLLDLVIVATLVLFMRRDRIAGFLFVPYFLWTAFATALNLSIVLLN</sequence>
<feature type="transmembrane region" description="Helical" evidence="6">
    <location>
        <begin position="104"/>
        <end position="123"/>
    </location>
</feature>
<evidence type="ECO:0000256" key="2">
    <source>
        <dbReference type="ARBA" id="ARBA00007524"/>
    </source>
</evidence>
<feature type="transmembrane region" description="Helical" evidence="6">
    <location>
        <begin position="42"/>
        <end position="66"/>
    </location>
</feature>
<feature type="transmembrane region" description="Helical" evidence="6">
    <location>
        <begin position="78"/>
        <end position="98"/>
    </location>
</feature>
<gene>
    <name evidence="7" type="ORF">EIL87_05820</name>
</gene>
<evidence type="ECO:0000256" key="6">
    <source>
        <dbReference type="SAM" id="Phobius"/>
    </source>
</evidence>
<dbReference type="InterPro" id="IPR038330">
    <property type="entry name" value="TspO/MBR-related_sf"/>
</dbReference>
<name>A0A426JZV5_9PSEU</name>
<dbReference type="Gene3D" id="1.20.1260.100">
    <property type="entry name" value="TspO/MBR protein"/>
    <property type="match status" value="1"/>
</dbReference>
<evidence type="ECO:0000256" key="5">
    <source>
        <dbReference type="ARBA" id="ARBA00023136"/>
    </source>
</evidence>
<evidence type="ECO:0000256" key="1">
    <source>
        <dbReference type="ARBA" id="ARBA00004141"/>
    </source>
</evidence>
<protein>
    <submittedName>
        <fullName evidence="7">Tryptophan-rich sensory protein</fullName>
    </submittedName>
</protein>
<evidence type="ECO:0000256" key="4">
    <source>
        <dbReference type="ARBA" id="ARBA00022989"/>
    </source>
</evidence>
<comment type="caution">
    <text evidence="7">The sequence shown here is derived from an EMBL/GenBank/DDBJ whole genome shotgun (WGS) entry which is preliminary data.</text>
</comment>
<keyword evidence="8" id="KW-1185">Reference proteome</keyword>
<proteinExistence type="inferred from homology"/>
<reference evidence="7 8" key="1">
    <citation type="submission" date="2018-11" db="EMBL/GenBank/DDBJ databases">
        <title>Saccharopolyspora rhizosphaerae sp. nov., an actinomycete isolated from rhizosphere soil in Thailand.</title>
        <authorList>
            <person name="Intra B."/>
            <person name="Euanorasetr J."/>
            <person name="Take A."/>
            <person name="Inahashi Y."/>
            <person name="Mori M."/>
            <person name="Panbangred W."/>
            <person name="Matsumoto A."/>
        </authorList>
    </citation>
    <scope>NUCLEOTIDE SEQUENCE [LARGE SCALE GENOMIC DNA]</scope>
    <source>
        <strain evidence="7 8">H219</strain>
    </source>
</reference>
<dbReference type="InterPro" id="IPR004307">
    <property type="entry name" value="TspO_MBR"/>
</dbReference>
<keyword evidence="4 6" id="KW-1133">Transmembrane helix</keyword>
<dbReference type="GO" id="GO:0016020">
    <property type="term" value="C:membrane"/>
    <property type="evidence" value="ECO:0007669"/>
    <property type="project" value="UniProtKB-SubCell"/>
</dbReference>
<dbReference type="OrthoDB" id="9795496at2"/>
<evidence type="ECO:0000256" key="3">
    <source>
        <dbReference type="ARBA" id="ARBA00022692"/>
    </source>
</evidence>
<dbReference type="CDD" id="cd15904">
    <property type="entry name" value="TSPO_MBR"/>
    <property type="match status" value="1"/>
</dbReference>
<dbReference type="Pfam" id="PF03073">
    <property type="entry name" value="TspO_MBR"/>
    <property type="match status" value="1"/>
</dbReference>
<evidence type="ECO:0000313" key="7">
    <source>
        <dbReference type="EMBL" id="RRO18785.1"/>
    </source>
</evidence>
<comment type="similarity">
    <text evidence="2">Belongs to the TspO/BZRP family.</text>
</comment>